<dbReference type="GO" id="GO:0016020">
    <property type="term" value="C:membrane"/>
    <property type="evidence" value="ECO:0007669"/>
    <property type="project" value="InterPro"/>
</dbReference>
<keyword evidence="3" id="KW-1185">Reference proteome</keyword>
<dbReference type="GO" id="GO:0015097">
    <property type="term" value="F:mercury ion transmembrane transporter activity"/>
    <property type="evidence" value="ECO:0007669"/>
    <property type="project" value="InterPro"/>
</dbReference>
<feature type="transmembrane region" description="Helical" evidence="1">
    <location>
        <begin position="29"/>
        <end position="50"/>
    </location>
</feature>
<sequence>MLRAVNFVKIMNVVASASKEMKAAQYDRIGIAASILCAIHCAATPVLLLLLPTFGEMWAHPATHWGMAIVVVPLAVYMMVKGYRQHSKKWGLTVGSLGVLFILAGAALPYMEAEPAAAPAQVAENSCASCDSCCPSIQTNEAGEQTLNIPPASIVTTLGGICLIAVHAGNLCLCSVCRKKRTPAVA</sequence>
<dbReference type="STRING" id="1123071.SAMN02745181_2124"/>
<evidence type="ECO:0000313" key="3">
    <source>
        <dbReference type="Proteomes" id="UP000184510"/>
    </source>
</evidence>
<feature type="transmembrane region" description="Helical" evidence="1">
    <location>
        <begin position="92"/>
        <end position="111"/>
    </location>
</feature>
<dbReference type="AlphaFoldDB" id="A0A1M6JHI7"/>
<evidence type="ECO:0000256" key="1">
    <source>
        <dbReference type="SAM" id="Phobius"/>
    </source>
</evidence>
<accession>A0A1M6JHI7</accession>
<name>A0A1M6JHI7_9BACT</name>
<protein>
    <submittedName>
        <fullName evidence="2">MerC mercury resistance protein</fullName>
    </submittedName>
</protein>
<proteinExistence type="predicted"/>
<dbReference type="Proteomes" id="UP000184510">
    <property type="component" value="Unassembled WGS sequence"/>
</dbReference>
<feature type="transmembrane region" description="Helical" evidence="1">
    <location>
        <begin position="152"/>
        <end position="173"/>
    </location>
</feature>
<dbReference type="RefSeq" id="WP_143183686.1">
    <property type="nucleotide sequence ID" value="NZ_FQYR01000003.1"/>
</dbReference>
<dbReference type="EMBL" id="FQYR01000003">
    <property type="protein sequence ID" value="SHJ46151.1"/>
    <property type="molecule type" value="Genomic_DNA"/>
</dbReference>
<gene>
    <name evidence="2" type="ORF">SAMN02745181_2124</name>
</gene>
<evidence type="ECO:0000313" key="2">
    <source>
        <dbReference type="EMBL" id="SHJ46151.1"/>
    </source>
</evidence>
<feature type="transmembrane region" description="Helical" evidence="1">
    <location>
        <begin position="62"/>
        <end position="80"/>
    </location>
</feature>
<keyword evidence="1" id="KW-0812">Transmembrane</keyword>
<dbReference type="InterPro" id="IPR004891">
    <property type="entry name" value="Mercury-R_MerC"/>
</dbReference>
<keyword evidence="1" id="KW-1133">Transmembrane helix</keyword>
<reference evidence="2 3" key="1">
    <citation type="submission" date="2016-11" db="EMBL/GenBank/DDBJ databases">
        <authorList>
            <person name="Jaros S."/>
            <person name="Januszkiewicz K."/>
            <person name="Wedrychowicz H."/>
        </authorList>
    </citation>
    <scope>NUCLEOTIDE SEQUENCE [LARGE SCALE GENOMIC DNA]</scope>
    <source>
        <strain evidence="2 3">DSM 18772</strain>
    </source>
</reference>
<keyword evidence="1" id="KW-0472">Membrane</keyword>
<organism evidence="2 3">
    <name type="scientific">Rubritalea squalenifaciens DSM 18772</name>
    <dbReference type="NCBI Taxonomy" id="1123071"/>
    <lineage>
        <taxon>Bacteria</taxon>
        <taxon>Pseudomonadati</taxon>
        <taxon>Verrucomicrobiota</taxon>
        <taxon>Verrucomicrobiia</taxon>
        <taxon>Verrucomicrobiales</taxon>
        <taxon>Rubritaleaceae</taxon>
        <taxon>Rubritalea</taxon>
    </lineage>
</organism>
<dbReference type="Pfam" id="PF03203">
    <property type="entry name" value="MerC"/>
    <property type="match status" value="1"/>
</dbReference>
<dbReference type="InParanoid" id="A0A1M6JHI7"/>